<comment type="cofactor">
    <cofactor evidence="1">
        <name>FAD</name>
        <dbReference type="ChEBI" id="CHEBI:57692"/>
    </cofactor>
</comment>
<dbReference type="Proteomes" id="UP000294200">
    <property type="component" value="Unassembled WGS sequence"/>
</dbReference>
<dbReference type="Pfam" id="PF07992">
    <property type="entry name" value="Pyr_redox_2"/>
    <property type="match status" value="1"/>
</dbReference>
<dbReference type="PRINTS" id="PR00368">
    <property type="entry name" value="FADPNR"/>
</dbReference>
<evidence type="ECO:0000259" key="5">
    <source>
        <dbReference type="Pfam" id="PF07992"/>
    </source>
</evidence>
<dbReference type="SUPFAM" id="SSF51905">
    <property type="entry name" value="FAD/NAD(P)-binding domain"/>
    <property type="match status" value="1"/>
</dbReference>
<keyword evidence="8" id="KW-1185">Reference proteome</keyword>
<keyword evidence="3" id="KW-0274">FAD</keyword>
<proteinExistence type="predicted"/>
<reference evidence="7 8" key="1">
    <citation type="submission" date="2017-02" db="EMBL/GenBank/DDBJ databases">
        <title>Paraburkholderia sophoroidis sp. nov. and Paraburkholderia steynii sp. nov. rhizobial symbionts of the fynbos legume Hypocalyptus sophoroides.</title>
        <authorList>
            <person name="Steenkamp E.T."/>
            <person name="Beukes C.W."/>
            <person name="Van Zyl E."/>
            <person name="Avontuur J."/>
            <person name="Chan W.Y."/>
            <person name="Hassen A."/>
            <person name="Palmer M."/>
            <person name="Mthombeni L."/>
            <person name="Phalane F."/>
            <person name="Sereme K."/>
            <person name="Venter S.N."/>
        </authorList>
    </citation>
    <scope>NUCLEOTIDE SEQUENCE [LARGE SCALE GENOMIC DNA]</scope>
    <source>
        <strain evidence="7 8">HC1.1ba</strain>
    </source>
</reference>
<dbReference type="SUPFAM" id="SSF55424">
    <property type="entry name" value="FAD/NAD-linked reductases, dimerisation (C-terminal) domain"/>
    <property type="match status" value="1"/>
</dbReference>
<dbReference type="InterPro" id="IPR036188">
    <property type="entry name" value="FAD/NAD-bd_sf"/>
</dbReference>
<sequence>MEQTTDRHDVLIVGAGQAGSRAAMALRQLGFNGTIALLGDEPEPPYSRPPLSKEYLSGSAEFEKMLLRPANYWAEKRIGLHTGRRAVAVDAARHFVRLEDGATWHYGRLIWATGGAARRLSCPGNDLPDVHTVRTHSDVDKILSTLHAVSRIVIVGGGFIGLETAAVMKKLGKSVVLVEGQDRVMARVCGATLSRFYEKAHRENGVDIRLGAGVAGIEEESGTVVRVHLSSGESVAADIVIVGIGIEPAVEPLIEAGAESGNGVTVDAYCQTSLPDVFAIGDCASHSNRYAEGARVRVESVQNANGMALTVAKRVMGAAEPYDVLPWFWSNQFDLRLQTAGLCSGFDQEVLRGDPATRAFSVAYMKNGRLIAMNCVNSPRDFVQAKAIISEGGQVSVDVLSDSDRALTNHAARAVQESGDRFRY</sequence>
<dbReference type="EMBL" id="MWML01000051">
    <property type="protein sequence ID" value="TCG07876.1"/>
    <property type="molecule type" value="Genomic_DNA"/>
</dbReference>
<feature type="domain" description="Reductase C-terminal" evidence="6">
    <location>
        <begin position="327"/>
        <end position="408"/>
    </location>
</feature>
<dbReference type="InterPro" id="IPR028202">
    <property type="entry name" value="Reductase_C"/>
</dbReference>
<evidence type="ECO:0000256" key="4">
    <source>
        <dbReference type="ARBA" id="ARBA00023002"/>
    </source>
</evidence>
<feature type="domain" description="FAD/NAD(P)-binding" evidence="5">
    <location>
        <begin position="8"/>
        <end position="307"/>
    </location>
</feature>
<dbReference type="InterPro" id="IPR023753">
    <property type="entry name" value="FAD/NAD-binding_dom"/>
</dbReference>
<evidence type="ECO:0000256" key="3">
    <source>
        <dbReference type="ARBA" id="ARBA00022827"/>
    </source>
</evidence>
<evidence type="ECO:0000259" key="6">
    <source>
        <dbReference type="Pfam" id="PF14759"/>
    </source>
</evidence>
<gene>
    <name evidence="7" type="ORF">BZM27_16090</name>
</gene>
<keyword evidence="2" id="KW-0285">Flavoprotein</keyword>
<dbReference type="InterPro" id="IPR016156">
    <property type="entry name" value="FAD/NAD-linked_Rdtase_dimer_sf"/>
</dbReference>
<organism evidence="7 8">
    <name type="scientific">Paraburkholderia steynii</name>
    <dbReference type="NCBI Taxonomy" id="1245441"/>
    <lineage>
        <taxon>Bacteria</taxon>
        <taxon>Pseudomonadati</taxon>
        <taxon>Pseudomonadota</taxon>
        <taxon>Betaproteobacteria</taxon>
        <taxon>Burkholderiales</taxon>
        <taxon>Burkholderiaceae</taxon>
        <taxon>Paraburkholderia</taxon>
    </lineage>
</organism>
<evidence type="ECO:0000313" key="7">
    <source>
        <dbReference type="EMBL" id="TCG07876.1"/>
    </source>
</evidence>
<dbReference type="Gene3D" id="3.30.390.30">
    <property type="match status" value="1"/>
</dbReference>
<evidence type="ECO:0000256" key="2">
    <source>
        <dbReference type="ARBA" id="ARBA00022630"/>
    </source>
</evidence>
<accession>A0A4R0XBX9</accession>
<dbReference type="Gene3D" id="3.50.50.60">
    <property type="entry name" value="FAD/NAD(P)-binding domain"/>
    <property type="match status" value="2"/>
</dbReference>
<dbReference type="PANTHER" id="PTHR43557:SF2">
    <property type="entry name" value="RIESKE DOMAIN-CONTAINING PROTEIN-RELATED"/>
    <property type="match status" value="1"/>
</dbReference>
<name>A0A4R0XBX9_9BURK</name>
<comment type="caution">
    <text evidence="7">The sequence shown here is derived from an EMBL/GenBank/DDBJ whole genome shotgun (WGS) entry which is preliminary data.</text>
</comment>
<keyword evidence="4" id="KW-0560">Oxidoreductase</keyword>
<protein>
    <submittedName>
        <fullName evidence="7">Pyridine nucleotide-disulfide oxidoreductase</fullName>
    </submittedName>
</protein>
<dbReference type="GO" id="GO:0005737">
    <property type="term" value="C:cytoplasm"/>
    <property type="evidence" value="ECO:0007669"/>
    <property type="project" value="TreeGrafter"/>
</dbReference>
<dbReference type="GO" id="GO:0016651">
    <property type="term" value="F:oxidoreductase activity, acting on NAD(P)H"/>
    <property type="evidence" value="ECO:0007669"/>
    <property type="project" value="TreeGrafter"/>
</dbReference>
<dbReference type="AlphaFoldDB" id="A0A4R0XBX9"/>
<evidence type="ECO:0000313" key="8">
    <source>
        <dbReference type="Proteomes" id="UP000294200"/>
    </source>
</evidence>
<evidence type="ECO:0000256" key="1">
    <source>
        <dbReference type="ARBA" id="ARBA00001974"/>
    </source>
</evidence>
<dbReference type="PRINTS" id="PR00411">
    <property type="entry name" value="PNDRDTASEI"/>
</dbReference>
<dbReference type="InterPro" id="IPR050446">
    <property type="entry name" value="FAD-oxidoreductase/Apoptosis"/>
</dbReference>
<dbReference type="PANTHER" id="PTHR43557">
    <property type="entry name" value="APOPTOSIS-INDUCING FACTOR 1"/>
    <property type="match status" value="1"/>
</dbReference>
<dbReference type="Pfam" id="PF14759">
    <property type="entry name" value="Reductase_C"/>
    <property type="match status" value="1"/>
</dbReference>